<evidence type="ECO:0000256" key="4">
    <source>
        <dbReference type="ARBA" id="ARBA00022705"/>
    </source>
</evidence>
<reference evidence="19 20" key="1">
    <citation type="submission" date="2020-06" db="EMBL/GenBank/DDBJ databases">
        <title>Pseudomonas eucalypticola sp. nov., an endophyte of Eucalyptus dunnii leaves with biocontrol ability of eucalyptus leaf blight.</title>
        <authorList>
            <person name="Liu Y."/>
            <person name="Song Z."/>
            <person name="Zeng H."/>
            <person name="Lu M."/>
            <person name="Wang X."/>
            <person name="Lian X."/>
            <person name="Zhang Q."/>
        </authorList>
    </citation>
    <scope>NUCLEOTIDE SEQUENCE [LARGE SCALE GENOMIC DNA]</scope>
    <source>
        <strain evidence="19 20">NP-1</strain>
    </source>
</reference>
<name>A0A7D5D583_9PSED</name>
<evidence type="ECO:0000256" key="11">
    <source>
        <dbReference type="ARBA" id="ARBA00036904"/>
    </source>
</evidence>
<keyword evidence="9" id="KW-0234">DNA repair</keyword>
<evidence type="ECO:0000313" key="19">
    <source>
        <dbReference type="EMBL" id="QKZ03499.1"/>
    </source>
</evidence>
<feature type="domain" description="Nudix hydrolase" evidence="18">
    <location>
        <begin position="2"/>
        <end position="130"/>
    </location>
</feature>
<dbReference type="InterPro" id="IPR015797">
    <property type="entry name" value="NUDIX_hydrolase-like_dom_sf"/>
</dbReference>
<dbReference type="RefSeq" id="WP_158154373.1">
    <property type="nucleotide sequence ID" value="NZ_CP056030.1"/>
</dbReference>
<sequence length="132" mass="14334">MSRIIHIAAALLIGPDGKTLLVRKRNTQAFMQPGGKIEPGEQPVNALARELHEELGVRIDTAAAVYLGAFSAPAANEPGFEVRCELFRVQVEGAVEAAAEIEEAVWVDRHSHAYLELAPLTRDHILPLYTAG</sequence>
<evidence type="ECO:0000256" key="6">
    <source>
        <dbReference type="ARBA" id="ARBA00022763"/>
    </source>
</evidence>
<dbReference type="EMBL" id="CP056030">
    <property type="protein sequence ID" value="QKZ03499.1"/>
    <property type="molecule type" value="Genomic_DNA"/>
</dbReference>
<dbReference type="CDD" id="cd04690">
    <property type="entry name" value="NUDIX_Hydrolase"/>
    <property type="match status" value="1"/>
</dbReference>
<dbReference type="GO" id="GO:0006281">
    <property type="term" value="P:DNA repair"/>
    <property type="evidence" value="ECO:0007669"/>
    <property type="project" value="UniProtKB-KW"/>
</dbReference>
<evidence type="ECO:0000256" key="15">
    <source>
        <dbReference type="ARBA" id="ARBA00041979"/>
    </source>
</evidence>
<evidence type="ECO:0000256" key="16">
    <source>
        <dbReference type="ARBA" id="ARBA00042798"/>
    </source>
</evidence>
<keyword evidence="7 17" id="KW-0378">Hydrolase</keyword>
<dbReference type="InterPro" id="IPR047127">
    <property type="entry name" value="MutT-like"/>
</dbReference>
<dbReference type="AlphaFoldDB" id="A0A7D5D583"/>
<dbReference type="SUPFAM" id="SSF55811">
    <property type="entry name" value="Nudix"/>
    <property type="match status" value="1"/>
</dbReference>
<evidence type="ECO:0000256" key="2">
    <source>
        <dbReference type="ARBA" id="ARBA00005582"/>
    </source>
</evidence>
<evidence type="ECO:0000259" key="18">
    <source>
        <dbReference type="PROSITE" id="PS51462"/>
    </source>
</evidence>
<keyword evidence="8" id="KW-0460">Magnesium</keyword>
<organism evidence="19 20">
    <name type="scientific">Pseudomonas eucalypticola</name>
    <dbReference type="NCBI Taxonomy" id="2599595"/>
    <lineage>
        <taxon>Bacteria</taxon>
        <taxon>Pseudomonadati</taxon>
        <taxon>Pseudomonadota</taxon>
        <taxon>Gammaproteobacteria</taxon>
        <taxon>Pseudomonadales</taxon>
        <taxon>Pseudomonadaceae</taxon>
        <taxon>Pseudomonas</taxon>
    </lineage>
</organism>
<dbReference type="PROSITE" id="PS00893">
    <property type="entry name" value="NUDIX_BOX"/>
    <property type="match status" value="1"/>
</dbReference>
<evidence type="ECO:0000256" key="7">
    <source>
        <dbReference type="ARBA" id="ARBA00022801"/>
    </source>
</evidence>
<keyword evidence="5" id="KW-0479">Metal-binding</keyword>
<keyword evidence="6" id="KW-0227">DNA damage</keyword>
<dbReference type="PRINTS" id="PR00502">
    <property type="entry name" value="NUDIXFAMILY"/>
</dbReference>
<dbReference type="PROSITE" id="PS51462">
    <property type="entry name" value="NUDIX"/>
    <property type="match status" value="1"/>
</dbReference>
<dbReference type="GO" id="GO:0044716">
    <property type="term" value="F:8-oxo-GDP phosphatase activity"/>
    <property type="evidence" value="ECO:0007669"/>
    <property type="project" value="TreeGrafter"/>
</dbReference>
<keyword evidence="4" id="KW-0235">DNA replication</keyword>
<dbReference type="GO" id="GO:0035539">
    <property type="term" value="F:8-oxo-7,8-dihydrodeoxyguanosine triphosphate pyrophosphatase activity"/>
    <property type="evidence" value="ECO:0007669"/>
    <property type="project" value="UniProtKB-EC"/>
</dbReference>
<comment type="catalytic activity">
    <reaction evidence="10">
        <text>8-oxo-dGTP + H2O = 8-oxo-dGMP + diphosphate + H(+)</text>
        <dbReference type="Rhea" id="RHEA:31575"/>
        <dbReference type="ChEBI" id="CHEBI:15377"/>
        <dbReference type="ChEBI" id="CHEBI:15378"/>
        <dbReference type="ChEBI" id="CHEBI:33019"/>
        <dbReference type="ChEBI" id="CHEBI:63224"/>
        <dbReference type="ChEBI" id="CHEBI:77896"/>
        <dbReference type="EC" id="3.6.1.55"/>
    </reaction>
</comment>
<dbReference type="EC" id="3.6.1.55" evidence="12"/>
<evidence type="ECO:0000256" key="9">
    <source>
        <dbReference type="ARBA" id="ARBA00023204"/>
    </source>
</evidence>
<evidence type="ECO:0000256" key="5">
    <source>
        <dbReference type="ARBA" id="ARBA00022723"/>
    </source>
</evidence>
<comment type="cofactor">
    <cofactor evidence="1">
        <name>Mg(2+)</name>
        <dbReference type="ChEBI" id="CHEBI:18420"/>
    </cofactor>
</comment>
<dbReference type="InterPro" id="IPR000086">
    <property type="entry name" value="NUDIX_hydrolase_dom"/>
</dbReference>
<proteinExistence type="inferred from homology"/>
<evidence type="ECO:0000256" key="17">
    <source>
        <dbReference type="RuleBase" id="RU003476"/>
    </source>
</evidence>
<dbReference type="InterPro" id="IPR020476">
    <property type="entry name" value="Nudix_hydrolase"/>
</dbReference>
<dbReference type="InterPro" id="IPR020084">
    <property type="entry name" value="NUDIX_hydrolase_CS"/>
</dbReference>
<dbReference type="Proteomes" id="UP000509568">
    <property type="component" value="Chromosome"/>
</dbReference>
<evidence type="ECO:0000256" key="1">
    <source>
        <dbReference type="ARBA" id="ARBA00001946"/>
    </source>
</evidence>
<evidence type="ECO:0000313" key="20">
    <source>
        <dbReference type="Proteomes" id="UP000509568"/>
    </source>
</evidence>
<gene>
    <name evidence="19" type="ORF">HWQ56_06715</name>
</gene>
<keyword evidence="3" id="KW-0515">Mutator protein</keyword>
<comment type="catalytic activity">
    <reaction evidence="11">
        <text>8-oxo-GTP + H2O = 8-oxo-GMP + diphosphate + H(+)</text>
        <dbReference type="Rhea" id="RHEA:67616"/>
        <dbReference type="ChEBI" id="CHEBI:15377"/>
        <dbReference type="ChEBI" id="CHEBI:15378"/>
        <dbReference type="ChEBI" id="CHEBI:33019"/>
        <dbReference type="ChEBI" id="CHEBI:143553"/>
        <dbReference type="ChEBI" id="CHEBI:145694"/>
    </reaction>
</comment>
<dbReference type="Gene3D" id="3.90.79.10">
    <property type="entry name" value="Nucleoside Triphosphate Pyrophosphohydrolase"/>
    <property type="match status" value="1"/>
</dbReference>
<dbReference type="Pfam" id="PF00293">
    <property type="entry name" value="NUDIX"/>
    <property type="match status" value="1"/>
</dbReference>
<evidence type="ECO:0000256" key="12">
    <source>
        <dbReference type="ARBA" id="ARBA00038905"/>
    </source>
</evidence>
<evidence type="ECO:0000256" key="14">
    <source>
        <dbReference type="ARBA" id="ARBA00041592"/>
    </source>
</evidence>
<comment type="similarity">
    <text evidence="2 17">Belongs to the Nudix hydrolase family.</text>
</comment>
<dbReference type="GO" id="GO:0046872">
    <property type="term" value="F:metal ion binding"/>
    <property type="evidence" value="ECO:0007669"/>
    <property type="project" value="UniProtKB-KW"/>
</dbReference>
<evidence type="ECO:0000256" key="13">
    <source>
        <dbReference type="ARBA" id="ARBA00040794"/>
    </source>
</evidence>
<evidence type="ECO:0000256" key="3">
    <source>
        <dbReference type="ARBA" id="ARBA00022457"/>
    </source>
</evidence>
<evidence type="ECO:0000256" key="8">
    <source>
        <dbReference type="ARBA" id="ARBA00022842"/>
    </source>
</evidence>
<evidence type="ECO:0000256" key="10">
    <source>
        <dbReference type="ARBA" id="ARBA00035861"/>
    </source>
</evidence>
<protein>
    <recommendedName>
        <fullName evidence="13">8-oxo-dGTP diphosphatase</fullName>
        <ecNumber evidence="12">3.6.1.55</ecNumber>
    </recommendedName>
    <alternativeName>
        <fullName evidence="16">7,8-dihydro-8-oxoguanine-triphosphatase</fullName>
    </alternativeName>
    <alternativeName>
        <fullName evidence="15">Mutator protein MutT</fullName>
    </alternativeName>
    <alternativeName>
        <fullName evidence="14">dGTP pyrophosphohydrolase</fullName>
    </alternativeName>
</protein>
<dbReference type="GO" id="GO:0006260">
    <property type="term" value="P:DNA replication"/>
    <property type="evidence" value="ECO:0007669"/>
    <property type="project" value="UniProtKB-KW"/>
</dbReference>
<dbReference type="KEGG" id="pez:HWQ56_06715"/>
<dbReference type="GO" id="GO:0044715">
    <property type="term" value="F:8-oxo-dGDP phosphatase activity"/>
    <property type="evidence" value="ECO:0007669"/>
    <property type="project" value="TreeGrafter"/>
</dbReference>
<dbReference type="PANTHER" id="PTHR47707">
    <property type="entry name" value="8-OXO-DGTP DIPHOSPHATASE"/>
    <property type="match status" value="1"/>
</dbReference>
<keyword evidence="20" id="KW-1185">Reference proteome</keyword>
<dbReference type="PANTHER" id="PTHR47707:SF1">
    <property type="entry name" value="NUDIX HYDROLASE FAMILY PROTEIN"/>
    <property type="match status" value="1"/>
</dbReference>
<dbReference type="GO" id="GO:0008413">
    <property type="term" value="F:8-oxo-7,8-dihydroguanosine triphosphate pyrophosphatase activity"/>
    <property type="evidence" value="ECO:0007669"/>
    <property type="project" value="TreeGrafter"/>
</dbReference>
<accession>A0A7D5D583</accession>